<comment type="subcellular location">
    <subcellularLocation>
        <location evidence="10">Cell inner membrane</location>
        <topology evidence="10">Multi-pass membrane protein</topology>
    </subcellularLocation>
</comment>
<feature type="transmembrane region" description="Helical" evidence="10">
    <location>
        <begin position="244"/>
        <end position="262"/>
    </location>
</feature>
<keyword evidence="5 10" id="KW-0812">Transmembrane</keyword>
<dbReference type="InterPro" id="IPR011303">
    <property type="entry name" value="RnfD_bac"/>
</dbReference>
<feature type="transmembrane region" description="Helical" evidence="10">
    <location>
        <begin position="71"/>
        <end position="91"/>
    </location>
</feature>
<protein>
    <recommendedName>
        <fullName evidence="10">Ion-translocating oxidoreductase complex subunit D</fullName>
        <ecNumber evidence="10">7.-.-.-</ecNumber>
    </recommendedName>
    <alternativeName>
        <fullName evidence="10">Rnf electron transport complex subunit D</fullName>
    </alternativeName>
</protein>
<keyword evidence="9 10" id="KW-0472">Membrane</keyword>
<feature type="transmembrane region" description="Helical" evidence="10">
    <location>
        <begin position="268"/>
        <end position="289"/>
    </location>
</feature>
<dbReference type="HAMAP" id="MF_00462">
    <property type="entry name" value="RsxD_RnfD"/>
    <property type="match status" value="1"/>
</dbReference>
<dbReference type="PANTHER" id="PTHR30578">
    <property type="entry name" value="ELECTRON TRANSPORT COMPLEX PROTEIN RNFD"/>
    <property type="match status" value="1"/>
</dbReference>
<proteinExistence type="inferred from homology"/>
<keyword evidence="10" id="KW-0997">Cell inner membrane</keyword>
<evidence type="ECO:0000256" key="3">
    <source>
        <dbReference type="ARBA" id="ARBA00022630"/>
    </source>
</evidence>
<sequence>MPVAMTFVSSPHSARVNRVDQVMLQVCLALVPGTLALVWFFGWGVLINMALATLFAVLAEALVMKLRGRPALPAIGDYSAVVTALLFALTIPPTMPWWMTMLGIVFAIVIVKQLYGGIGYNPFNPAMAGYVFLLISYPVATTSWLPPDVPALLEARELSTLSFLDSARLIFMGALPEGLTWDAVSAATPLDEMRTLLDQGRTIDEIRSSSPLWGSFGGRGWEWVGNWFLLGGLYLLWRRVISWEIPVAVLGGLLAASAAFWLVDPQHFPFPGFHLFSGAAILGAFFIATDPVSACTTRRGQLIYGAAIGGTIFAIRTWGGYPDAVAFAVLLMNIAAPMIDQYSQPRVFGHRRSERKKA</sequence>
<evidence type="ECO:0000256" key="10">
    <source>
        <dbReference type="HAMAP-Rule" id="MF_00462"/>
    </source>
</evidence>
<feature type="modified residue" description="FMN phosphoryl threonine" evidence="10">
    <location>
        <position position="188"/>
    </location>
</feature>
<keyword evidence="7 10" id="KW-0249">Electron transport</keyword>
<dbReference type="EMBL" id="NRRY01000034">
    <property type="protein sequence ID" value="MBK1620218.1"/>
    <property type="molecule type" value="Genomic_DNA"/>
</dbReference>
<evidence type="ECO:0000256" key="8">
    <source>
        <dbReference type="ARBA" id="ARBA00022989"/>
    </source>
</evidence>
<dbReference type="GO" id="GO:0055085">
    <property type="term" value="P:transmembrane transport"/>
    <property type="evidence" value="ECO:0007669"/>
    <property type="project" value="InterPro"/>
</dbReference>
<dbReference type="NCBIfam" id="NF002011">
    <property type="entry name" value="PRK00816.1"/>
    <property type="match status" value="1"/>
</dbReference>
<keyword evidence="1 10" id="KW-0813">Transport</keyword>
<keyword evidence="2 10" id="KW-0597">Phosphoprotein</keyword>
<comment type="subunit">
    <text evidence="10">The complex is composed of six subunits: RnfA, RnfB, RnfC, RnfD, RnfE and RnfG.</text>
</comment>
<feature type="transmembrane region" description="Helical" evidence="10">
    <location>
        <begin position="324"/>
        <end position="342"/>
    </location>
</feature>
<keyword evidence="8 10" id="KW-1133">Transmembrane helix</keyword>
<feature type="transmembrane region" description="Helical" evidence="10">
    <location>
        <begin position="127"/>
        <end position="145"/>
    </location>
</feature>
<evidence type="ECO:0000313" key="12">
    <source>
        <dbReference type="Proteomes" id="UP001138768"/>
    </source>
</evidence>
<gene>
    <name evidence="10" type="primary">rnfD</name>
    <name evidence="11" type="ORF">CKO42_17575</name>
</gene>
<feature type="transmembrane region" description="Helical" evidence="10">
    <location>
        <begin position="301"/>
        <end position="318"/>
    </location>
</feature>
<reference evidence="11 12" key="1">
    <citation type="journal article" date="2020" name="Microorganisms">
        <title>Osmotic Adaptation and Compatible Solute Biosynthesis of Phototrophic Bacteria as Revealed from Genome Analyses.</title>
        <authorList>
            <person name="Imhoff J.F."/>
            <person name="Rahn T."/>
            <person name="Kunzel S."/>
            <person name="Keller A."/>
            <person name="Neulinger S.C."/>
        </authorList>
    </citation>
    <scope>NUCLEOTIDE SEQUENCE [LARGE SCALE GENOMIC DNA]</scope>
    <source>
        <strain evidence="11 12">DSM 25653</strain>
    </source>
</reference>
<dbReference type="NCBIfam" id="TIGR01946">
    <property type="entry name" value="rnfD"/>
    <property type="match status" value="1"/>
</dbReference>
<evidence type="ECO:0000256" key="4">
    <source>
        <dbReference type="ARBA" id="ARBA00022643"/>
    </source>
</evidence>
<dbReference type="EC" id="7.-.-.-" evidence="10"/>
<evidence type="ECO:0000256" key="1">
    <source>
        <dbReference type="ARBA" id="ARBA00022448"/>
    </source>
</evidence>
<keyword evidence="4 10" id="KW-0288">FMN</keyword>
<evidence type="ECO:0000256" key="7">
    <source>
        <dbReference type="ARBA" id="ARBA00022982"/>
    </source>
</evidence>
<dbReference type="GO" id="GO:0022900">
    <property type="term" value="P:electron transport chain"/>
    <property type="evidence" value="ECO:0007669"/>
    <property type="project" value="UniProtKB-UniRule"/>
</dbReference>
<evidence type="ECO:0000256" key="6">
    <source>
        <dbReference type="ARBA" id="ARBA00022967"/>
    </source>
</evidence>
<evidence type="ECO:0000256" key="9">
    <source>
        <dbReference type="ARBA" id="ARBA00023136"/>
    </source>
</evidence>
<comment type="caution">
    <text evidence="11">The sequence shown here is derived from an EMBL/GenBank/DDBJ whole genome shotgun (WGS) entry which is preliminary data.</text>
</comment>
<evidence type="ECO:0000256" key="5">
    <source>
        <dbReference type="ARBA" id="ARBA00022692"/>
    </source>
</evidence>
<dbReference type="PANTHER" id="PTHR30578:SF0">
    <property type="entry name" value="ION-TRANSLOCATING OXIDOREDUCTASE COMPLEX SUBUNIT D"/>
    <property type="match status" value="1"/>
</dbReference>
<keyword evidence="6 10" id="KW-1278">Translocase</keyword>
<accession>A0A9X1B587</accession>
<feature type="transmembrane region" description="Helical" evidence="10">
    <location>
        <begin position="97"/>
        <end position="115"/>
    </location>
</feature>
<organism evidence="11 12">
    <name type="scientific">Lamprobacter modestohalophilus</name>
    <dbReference type="NCBI Taxonomy" id="1064514"/>
    <lineage>
        <taxon>Bacteria</taxon>
        <taxon>Pseudomonadati</taxon>
        <taxon>Pseudomonadota</taxon>
        <taxon>Gammaproteobacteria</taxon>
        <taxon>Chromatiales</taxon>
        <taxon>Chromatiaceae</taxon>
        <taxon>Lamprobacter</taxon>
    </lineage>
</organism>
<keyword evidence="10" id="KW-1003">Cell membrane</keyword>
<dbReference type="AlphaFoldDB" id="A0A9X1B587"/>
<evidence type="ECO:0000256" key="2">
    <source>
        <dbReference type="ARBA" id="ARBA00022553"/>
    </source>
</evidence>
<comment type="function">
    <text evidence="10">Part of a membrane-bound complex that couples electron transfer with translocation of ions across the membrane.</text>
</comment>
<dbReference type="InterPro" id="IPR004338">
    <property type="entry name" value="NqrB/RnfD"/>
</dbReference>
<keyword evidence="12" id="KW-1185">Reference proteome</keyword>
<dbReference type="Proteomes" id="UP001138768">
    <property type="component" value="Unassembled WGS sequence"/>
</dbReference>
<comment type="similarity">
    <text evidence="10">Belongs to the NqrB/RnfD family.</text>
</comment>
<feature type="transmembrane region" description="Helical" evidence="10">
    <location>
        <begin position="46"/>
        <end position="64"/>
    </location>
</feature>
<dbReference type="Pfam" id="PF03116">
    <property type="entry name" value="NQR2_RnfD_RnfE"/>
    <property type="match status" value="1"/>
</dbReference>
<name>A0A9X1B587_9GAMM</name>
<evidence type="ECO:0000313" key="11">
    <source>
        <dbReference type="EMBL" id="MBK1620218.1"/>
    </source>
</evidence>
<feature type="transmembrane region" description="Helical" evidence="10">
    <location>
        <begin position="220"/>
        <end position="237"/>
    </location>
</feature>
<keyword evidence="3 10" id="KW-0285">Flavoprotein</keyword>
<dbReference type="GO" id="GO:0005886">
    <property type="term" value="C:plasma membrane"/>
    <property type="evidence" value="ECO:0007669"/>
    <property type="project" value="UniProtKB-SubCell"/>
</dbReference>
<comment type="cofactor">
    <cofactor evidence="10">
        <name>FMN</name>
        <dbReference type="ChEBI" id="CHEBI:58210"/>
    </cofactor>
</comment>